<dbReference type="AlphaFoldDB" id="A0A9P8IBW0"/>
<sequence length="423" mass="47020">MDITSASPIPDIQAAILSEMFSRPRSKKIDVQASPEFKKLYLSLLEDQRGQDAISTAAQNLAITQDVSSQWKHWVEFETRRRLVLSAFMWDVQQATLFKQSLCDPSMDPAATGLYLPCPKQVWDCNSPDEWANMRNLAPQESSQLSDAVKVLASAGPQPQPLGEFASALTLTSLMSIAIAIDQEDSDHVAATASASGKRKDLESSYERWWHSYFNSSRGSNSTVTTRTPRDPGTLLMYHMALLTLHTDIRDLLTVAGESFVFGQKRQKADYLQAKRDLRSWANTPSAAAKAAWHAAKILRIALSATEKASAMTLTTHWCMHIAGLVCWAYGYAHTVRPSLPLPQPPSPSTGEAAKTAWPYLEATNTRSWEELDTVEMRCRTTGLLIHVRTALERSTRGECQLLSEGAQVLRRLAERRATFCGF</sequence>
<keyword evidence="5" id="KW-0862">Zinc</keyword>
<evidence type="ECO:0000256" key="2">
    <source>
        <dbReference type="ARBA" id="ARBA00022723"/>
    </source>
</evidence>
<comment type="subcellular location">
    <subcellularLocation>
        <location evidence="1">Nucleus</location>
    </subcellularLocation>
</comment>
<name>A0A9P8IBW0_9PEZI</name>
<keyword evidence="3" id="KW-0677">Repeat</keyword>
<evidence type="ECO:0000256" key="6">
    <source>
        <dbReference type="ARBA" id="ARBA00023242"/>
    </source>
</evidence>
<evidence type="ECO:0000259" key="7">
    <source>
        <dbReference type="Pfam" id="PF04082"/>
    </source>
</evidence>
<keyword evidence="6" id="KW-0539">Nucleus</keyword>
<gene>
    <name evidence="8" type="ORF">GP486_008486</name>
</gene>
<evidence type="ECO:0000313" key="8">
    <source>
        <dbReference type="EMBL" id="KAH0544870.1"/>
    </source>
</evidence>
<feature type="domain" description="Xylanolytic transcriptional activator regulatory" evidence="7">
    <location>
        <begin position="66"/>
        <end position="211"/>
    </location>
</feature>
<dbReference type="GO" id="GO:0006351">
    <property type="term" value="P:DNA-templated transcription"/>
    <property type="evidence" value="ECO:0007669"/>
    <property type="project" value="InterPro"/>
</dbReference>
<keyword evidence="2" id="KW-0479">Metal-binding</keyword>
<dbReference type="GO" id="GO:0005634">
    <property type="term" value="C:nucleus"/>
    <property type="evidence" value="ECO:0007669"/>
    <property type="project" value="UniProtKB-SubCell"/>
</dbReference>
<evidence type="ECO:0000256" key="5">
    <source>
        <dbReference type="ARBA" id="ARBA00022833"/>
    </source>
</evidence>
<evidence type="ECO:0000256" key="3">
    <source>
        <dbReference type="ARBA" id="ARBA00022737"/>
    </source>
</evidence>
<dbReference type="InterPro" id="IPR051059">
    <property type="entry name" value="VerF-like"/>
</dbReference>
<dbReference type="Proteomes" id="UP000750711">
    <property type="component" value="Unassembled WGS sequence"/>
</dbReference>
<evidence type="ECO:0000313" key="9">
    <source>
        <dbReference type="Proteomes" id="UP000750711"/>
    </source>
</evidence>
<reference evidence="8" key="1">
    <citation type="submission" date="2021-03" db="EMBL/GenBank/DDBJ databases">
        <title>Comparative genomics and phylogenomic investigation of the class Geoglossomycetes provide insights into ecological specialization and systematics.</title>
        <authorList>
            <person name="Melie T."/>
            <person name="Pirro S."/>
            <person name="Miller A.N."/>
            <person name="Quandt A."/>
        </authorList>
    </citation>
    <scope>NUCLEOTIDE SEQUENCE</scope>
    <source>
        <strain evidence="8">CAQ_001_2017</strain>
    </source>
</reference>
<dbReference type="InterPro" id="IPR007219">
    <property type="entry name" value="XnlR_reg_dom"/>
</dbReference>
<evidence type="ECO:0000256" key="4">
    <source>
        <dbReference type="ARBA" id="ARBA00022771"/>
    </source>
</evidence>
<dbReference type="PANTHER" id="PTHR40626:SF14">
    <property type="entry name" value="C2H2 TYPE ZINC FINGER DOMAIN PROTEIN (AFU_ORTHOLOGUE AFUA_1G02360)"/>
    <property type="match status" value="1"/>
</dbReference>
<dbReference type="GO" id="GO:0000785">
    <property type="term" value="C:chromatin"/>
    <property type="evidence" value="ECO:0007669"/>
    <property type="project" value="TreeGrafter"/>
</dbReference>
<accession>A0A9P8IBW0</accession>
<protein>
    <recommendedName>
        <fullName evidence="7">Xylanolytic transcriptional activator regulatory domain-containing protein</fullName>
    </recommendedName>
</protein>
<dbReference type="GO" id="GO:0000981">
    <property type="term" value="F:DNA-binding transcription factor activity, RNA polymerase II-specific"/>
    <property type="evidence" value="ECO:0007669"/>
    <property type="project" value="InterPro"/>
</dbReference>
<dbReference type="GO" id="GO:0008270">
    <property type="term" value="F:zinc ion binding"/>
    <property type="evidence" value="ECO:0007669"/>
    <property type="project" value="UniProtKB-KW"/>
</dbReference>
<organism evidence="8 9">
    <name type="scientific">Trichoglossum hirsutum</name>
    <dbReference type="NCBI Taxonomy" id="265104"/>
    <lineage>
        <taxon>Eukaryota</taxon>
        <taxon>Fungi</taxon>
        <taxon>Dikarya</taxon>
        <taxon>Ascomycota</taxon>
        <taxon>Pezizomycotina</taxon>
        <taxon>Geoglossomycetes</taxon>
        <taxon>Geoglossales</taxon>
        <taxon>Geoglossaceae</taxon>
        <taxon>Trichoglossum</taxon>
    </lineage>
</organism>
<dbReference type="GO" id="GO:0000978">
    <property type="term" value="F:RNA polymerase II cis-regulatory region sequence-specific DNA binding"/>
    <property type="evidence" value="ECO:0007669"/>
    <property type="project" value="InterPro"/>
</dbReference>
<dbReference type="Pfam" id="PF04082">
    <property type="entry name" value="Fungal_trans"/>
    <property type="match status" value="1"/>
</dbReference>
<proteinExistence type="predicted"/>
<comment type="caution">
    <text evidence="8">The sequence shown here is derived from an EMBL/GenBank/DDBJ whole genome shotgun (WGS) entry which is preliminary data.</text>
</comment>
<keyword evidence="4" id="KW-0863">Zinc-finger</keyword>
<keyword evidence="9" id="KW-1185">Reference proteome</keyword>
<evidence type="ECO:0000256" key="1">
    <source>
        <dbReference type="ARBA" id="ARBA00004123"/>
    </source>
</evidence>
<dbReference type="PANTHER" id="PTHR40626">
    <property type="entry name" value="MIP31509P"/>
    <property type="match status" value="1"/>
</dbReference>
<dbReference type="EMBL" id="JAGHQM010003315">
    <property type="protein sequence ID" value="KAH0544870.1"/>
    <property type="molecule type" value="Genomic_DNA"/>
</dbReference>